<proteinExistence type="predicted"/>
<dbReference type="STRING" id="134849.SAMN05443668_110151"/>
<dbReference type="Proteomes" id="UP000184440">
    <property type="component" value="Unassembled WGS sequence"/>
</dbReference>
<gene>
    <name evidence="5" type="ORF">SAMN05443668_110151</name>
</gene>
<dbReference type="InterPro" id="IPR036390">
    <property type="entry name" value="WH_DNA-bd_sf"/>
</dbReference>
<evidence type="ECO:0000259" key="4">
    <source>
        <dbReference type="PROSITE" id="PS51118"/>
    </source>
</evidence>
<feature type="domain" description="HTH hxlR-type" evidence="4">
    <location>
        <begin position="5"/>
        <end position="104"/>
    </location>
</feature>
<name>A0A1M7RDL7_9ACTN</name>
<reference evidence="5 6" key="1">
    <citation type="submission" date="2016-11" db="EMBL/GenBank/DDBJ databases">
        <authorList>
            <person name="Jaros S."/>
            <person name="Januszkiewicz K."/>
            <person name="Wedrychowicz H."/>
        </authorList>
    </citation>
    <scope>NUCLEOTIDE SEQUENCE [LARGE SCALE GENOMIC DNA]</scope>
    <source>
        <strain evidence="5 6">DSM 46144</strain>
    </source>
</reference>
<evidence type="ECO:0000256" key="3">
    <source>
        <dbReference type="ARBA" id="ARBA00023163"/>
    </source>
</evidence>
<dbReference type="EMBL" id="FRCS01000010">
    <property type="protein sequence ID" value="SHN44290.1"/>
    <property type="molecule type" value="Genomic_DNA"/>
</dbReference>
<dbReference type="SUPFAM" id="SSF46785">
    <property type="entry name" value="Winged helix' DNA-binding domain"/>
    <property type="match status" value="1"/>
</dbReference>
<sequence>MFDGCAEPTSIPVRVGDKWTAQILVCLKDAPRRFNELRRPLKRLTPKVLSESLRSLERNGFVSRTVYGEQPPHVEYALTPLGRSLLEPLAVACAWSREHGEELTRARAAYEAGGRTAPE</sequence>
<evidence type="ECO:0000256" key="1">
    <source>
        <dbReference type="ARBA" id="ARBA00023015"/>
    </source>
</evidence>
<dbReference type="Gene3D" id="1.10.10.10">
    <property type="entry name" value="Winged helix-like DNA-binding domain superfamily/Winged helix DNA-binding domain"/>
    <property type="match status" value="1"/>
</dbReference>
<dbReference type="PANTHER" id="PTHR33204">
    <property type="entry name" value="TRANSCRIPTIONAL REGULATOR, MARR FAMILY"/>
    <property type="match status" value="1"/>
</dbReference>
<evidence type="ECO:0000256" key="2">
    <source>
        <dbReference type="ARBA" id="ARBA00023125"/>
    </source>
</evidence>
<keyword evidence="2" id="KW-0238">DNA-binding</keyword>
<dbReference type="PANTHER" id="PTHR33204:SF39">
    <property type="entry name" value="TRANSCRIPTIONAL REGULATORY PROTEIN"/>
    <property type="match status" value="1"/>
</dbReference>
<evidence type="ECO:0000313" key="5">
    <source>
        <dbReference type="EMBL" id="SHN44290.1"/>
    </source>
</evidence>
<evidence type="ECO:0000313" key="6">
    <source>
        <dbReference type="Proteomes" id="UP000184440"/>
    </source>
</evidence>
<dbReference type="InterPro" id="IPR036388">
    <property type="entry name" value="WH-like_DNA-bd_sf"/>
</dbReference>
<protein>
    <submittedName>
        <fullName evidence="5">Transcriptional regulator, HxlR family</fullName>
    </submittedName>
</protein>
<dbReference type="Pfam" id="PF01638">
    <property type="entry name" value="HxlR"/>
    <property type="match status" value="1"/>
</dbReference>
<organism evidence="5 6">
    <name type="scientific">Cryptosporangium aurantiacum</name>
    <dbReference type="NCBI Taxonomy" id="134849"/>
    <lineage>
        <taxon>Bacteria</taxon>
        <taxon>Bacillati</taxon>
        <taxon>Actinomycetota</taxon>
        <taxon>Actinomycetes</taxon>
        <taxon>Cryptosporangiales</taxon>
        <taxon>Cryptosporangiaceae</taxon>
        <taxon>Cryptosporangium</taxon>
    </lineage>
</organism>
<dbReference type="PROSITE" id="PS51118">
    <property type="entry name" value="HTH_HXLR"/>
    <property type="match status" value="1"/>
</dbReference>
<dbReference type="OrthoDB" id="370168at2"/>
<dbReference type="AlphaFoldDB" id="A0A1M7RDL7"/>
<keyword evidence="1" id="KW-0805">Transcription regulation</keyword>
<dbReference type="GO" id="GO:0003677">
    <property type="term" value="F:DNA binding"/>
    <property type="evidence" value="ECO:0007669"/>
    <property type="project" value="UniProtKB-KW"/>
</dbReference>
<dbReference type="InterPro" id="IPR002577">
    <property type="entry name" value="HTH_HxlR"/>
</dbReference>
<keyword evidence="6" id="KW-1185">Reference proteome</keyword>
<accession>A0A1M7RDL7</accession>
<keyword evidence="3" id="KW-0804">Transcription</keyword>